<evidence type="ECO:0000256" key="5">
    <source>
        <dbReference type="SAM" id="MobiDB-lite"/>
    </source>
</evidence>
<dbReference type="SMART" id="SM00248">
    <property type="entry name" value="ANK"/>
    <property type="match status" value="5"/>
</dbReference>
<keyword evidence="3 4" id="KW-0040">ANK repeat</keyword>
<keyword evidence="2" id="KW-0677">Repeat</keyword>
<comment type="caution">
    <text evidence="6">The sequence shown here is derived from an EMBL/GenBank/DDBJ whole genome shotgun (WGS) entry which is preliminary data.</text>
</comment>
<evidence type="ECO:0000256" key="1">
    <source>
        <dbReference type="ARBA" id="ARBA00012210"/>
    </source>
</evidence>
<dbReference type="Proteomes" id="UP001212997">
    <property type="component" value="Unassembled WGS sequence"/>
</dbReference>
<sequence>MGAEHPGTSNPVASSSGDFNPIGEKPKAPGLFRRVSFCTSFIQRLLKTPDPQLTIFEASQRGNLRRVHRLISSGQAHATDIDDGGVPCLHWAAINGHVDICRYLIENGADVQSQATDLLATPLQWAALQGRLPVIQLMLERGADLDYQDRQGFTTLHHAVISSSSPSSIDYLSDRCTPAQIDIQDFSGYTPLLWAIAYKDALSIEMLLERGASVETIDHNSFTAMDWALDRGLRATIRMLLERGADVIPDHYLIDRTGTYERAQIARCFERGGRNGIKHMGAWRLAVEEIESTITRDFQTEKQGSWENPADQSIGDRSCQGHEGSSLARSVSKKRAAPVQLLLDVDGEDNPPPPYKDKVSSSLGKPSTQYAHYYIIWHSTPIQVGGEGLVAGMPPSYTGYDR</sequence>
<dbReference type="PRINTS" id="PR01415">
    <property type="entry name" value="ANKYRIN"/>
</dbReference>
<dbReference type="PROSITE" id="PS50088">
    <property type="entry name" value="ANK_REPEAT"/>
    <property type="match status" value="3"/>
</dbReference>
<dbReference type="InterPro" id="IPR002110">
    <property type="entry name" value="Ankyrin_rpt"/>
</dbReference>
<keyword evidence="7" id="KW-1185">Reference proteome</keyword>
<accession>A0AAD5V609</accession>
<dbReference type="InterPro" id="IPR036770">
    <property type="entry name" value="Ankyrin_rpt-contain_sf"/>
</dbReference>
<dbReference type="AlphaFoldDB" id="A0AAD5V609"/>
<dbReference type="Gene3D" id="1.25.40.20">
    <property type="entry name" value="Ankyrin repeat-containing domain"/>
    <property type="match status" value="2"/>
</dbReference>
<organism evidence="6 7">
    <name type="scientific">Meripilus lineatus</name>
    <dbReference type="NCBI Taxonomy" id="2056292"/>
    <lineage>
        <taxon>Eukaryota</taxon>
        <taxon>Fungi</taxon>
        <taxon>Dikarya</taxon>
        <taxon>Basidiomycota</taxon>
        <taxon>Agaricomycotina</taxon>
        <taxon>Agaricomycetes</taxon>
        <taxon>Polyporales</taxon>
        <taxon>Meripilaceae</taxon>
        <taxon>Meripilus</taxon>
    </lineage>
</organism>
<evidence type="ECO:0000256" key="4">
    <source>
        <dbReference type="PROSITE-ProRule" id="PRU00023"/>
    </source>
</evidence>
<dbReference type="Pfam" id="PF12796">
    <property type="entry name" value="Ank_2"/>
    <property type="match status" value="1"/>
</dbReference>
<feature type="repeat" description="ANK" evidence="4">
    <location>
        <begin position="121"/>
        <end position="150"/>
    </location>
</feature>
<evidence type="ECO:0000313" key="6">
    <source>
        <dbReference type="EMBL" id="KAJ3483392.1"/>
    </source>
</evidence>
<name>A0AAD5V609_9APHY</name>
<feature type="repeat" description="ANK" evidence="4">
    <location>
        <begin position="187"/>
        <end position="219"/>
    </location>
</feature>
<reference evidence="6" key="1">
    <citation type="submission" date="2022-07" db="EMBL/GenBank/DDBJ databases">
        <title>Genome Sequence of Physisporinus lineatus.</title>
        <authorList>
            <person name="Buettner E."/>
        </authorList>
    </citation>
    <scope>NUCLEOTIDE SEQUENCE</scope>
    <source>
        <strain evidence="6">VT162</strain>
    </source>
</reference>
<dbReference type="EC" id="2.3.1.225" evidence="1"/>
<dbReference type="PANTHER" id="PTHR24161">
    <property type="entry name" value="ANK_REP_REGION DOMAIN-CONTAINING PROTEIN-RELATED"/>
    <property type="match status" value="1"/>
</dbReference>
<dbReference type="PROSITE" id="PS50297">
    <property type="entry name" value="ANK_REP_REGION"/>
    <property type="match status" value="3"/>
</dbReference>
<gene>
    <name evidence="6" type="ORF">NLI96_g6340</name>
</gene>
<dbReference type="EMBL" id="JANAWD010000230">
    <property type="protein sequence ID" value="KAJ3483392.1"/>
    <property type="molecule type" value="Genomic_DNA"/>
</dbReference>
<feature type="region of interest" description="Disordered" evidence="5">
    <location>
        <begin position="1"/>
        <end position="25"/>
    </location>
</feature>
<protein>
    <recommendedName>
        <fullName evidence="1">protein S-acyltransferase</fullName>
        <ecNumber evidence="1">2.3.1.225</ecNumber>
    </recommendedName>
</protein>
<dbReference type="GO" id="GO:0019706">
    <property type="term" value="F:protein-cysteine S-palmitoyltransferase activity"/>
    <property type="evidence" value="ECO:0007669"/>
    <property type="project" value="UniProtKB-EC"/>
</dbReference>
<dbReference type="SUPFAM" id="SSF48403">
    <property type="entry name" value="Ankyrin repeat"/>
    <property type="match status" value="1"/>
</dbReference>
<evidence type="ECO:0000256" key="3">
    <source>
        <dbReference type="ARBA" id="ARBA00023043"/>
    </source>
</evidence>
<evidence type="ECO:0000256" key="2">
    <source>
        <dbReference type="ARBA" id="ARBA00022737"/>
    </source>
</evidence>
<dbReference type="Pfam" id="PF13637">
    <property type="entry name" value="Ank_4"/>
    <property type="match status" value="1"/>
</dbReference>
<evidence type="ECO:0000313" key="7">
    <source>
        <dbReference type="Proteomes" id="UP001212997"/>
    </source>
</evidence>
<proteinExistence type="predicted"/>
<dbReference type="PANTHER" id="PTHR24161:SF85">
    <property type="entry name" value="PALMITOYLTRANSFERASE HIP14"/>
    <property type="match status" value="1"/>
</dbReference>
<feature type="region of interest" description="Disordered" evidence="5">
    <location>
        <begin position="298"/>
        <end position="364"/>
    </location>
</feature>
<feature type="compositionally biased region" description="Polar residues" evidence="5">
    <location>
        <begin position="7"/>
        <end position="18"/>
    </location>
</feature>
<feature type="repeat" description="ANK" evidence="4">
    <location>
        <begin position="84"/>
        <end position="116"/>
    </location>
</feature>